<accession>A0ABN2JGP8</accession>
<protein>
    <recommendedName>
        <fullName evidence="4">Zn-dependent protease with MMP-like domain</fullName>
    </recommendedName>
</protein>
<evidence type="ECO:0008006" key="4">
    <source>
        <dbReference type="Google" id="ProtNLM"/>
    </source>
</evidence>
<evidence type="ECO:0000313" key="2">
    <source>
        <dbReference type="EMBL" id="GAA0988828.1"/>
    </source>
</evidence>
<keyword evidence="3" id="KW-1185">Reference proteome</keyword>
<feature type="compositionally biased region" description="Low complexity" evidence="1">
    <location>
        <begin position="1"/>
        <end position="21"/>
    </location>
</feature>
<dbReference type="Pfam" id="PF06262">
    <property type="entry name" value="Zincin_1"/>
    <property type="match status" value="1"/>
</dbReference>
<dbReference type="EMBL" id="BAAAIE010000045">
    <property type="protein sequence ID" value="GAA0988828.1"/>
    <property type="molecule type" value="Genomic_DNA"/>
</dbReference>
<feature type="region of interest" description="Disordered" evidence="1">
    <location>
        <begin position="1"/>
        <end position="29"/>
    </location>
</feature>
<dbReference type="InterPro" id="IPR038555">
    <property type="entry name" value="Zincin_1_sf"/>
</dbReference>
<evidence type="ECO:0000256" key="1">
    <source>
        <dbReference type="SAM" id="MobiDB-lite"/>
    </source>
</evidence>
<evidence type="ECO:0000313" key="3">
    <source>
        <dbReference type="Proteomes" id="UP001500033"/>
    </source>
</evidence>
<dbReference type="Proteomes" id="UP001500033">
    <property type="component" value="Unassembled WGS sequence"/>
</dbReference>
<sequence length="155" mass="17142">MGPRRVAVRRAVGGRPAASGADTSVPTAPFRARLPDNGLVLEMTREEFEELVAEALDRIPPELTRLMDNVAVFVEDEPPTDDPELLGLYEGTPLTDRGEWYAGVLPDRITVYRGPTLRLSETREDVVQETEVTVVHEIAHHFGIDDARLHALGYG</sequence>
<organism evidence="2 3">
    <name type="scientific">Streptomyces rhizosphaericus</name>
    <dbReference type="NCBI Taxonomy" id="114699"/>
    <lineage>
        <taxon>Bacteria</taxon>
        <taxon>Bacillati</taxon>
        <taxon>Actinomycetota</taxon>
        <taxon>Actinomycetes</taxon>
        <taxon>Kitasatosporales</taxon>
        <taxon>Streptomycetaceae</taxon>
        <taxon>Streptomyces</taxon>
        <taxon>Streptomyces violaceusniger group</taxon>
    </lineage>
</organism>
<dbReference type="SUPFAM" id="SSF55486">
    <property type="entry name" value="Metalloproteases ('zincins'), catalytic domain"/>
    <property type="match status" value="1"/>
</dbReference>
<reference evidence="2 3" key="1">
    <citation type="journal article" date="2019" name="Int. J. Syst. Evol. Microbiol.">
        <title>The Global Catalogue of Microorganisms (GCM) 10K type strain sequencing project: providing services to taxonomists for standard genome sequencing and annotation.</title>
        <authorList>
            <consortium name="The Broad Institute Genomics Platform"/>
            <consortium name="The Broad Institute Genome Sequencing Center for Infectious Disease"/>
            <person name="Wu L."/>
            <person name="Ma J."/>
        </authorList>
    </citation>
    <scope>NUCLEOTIDE SEQUENCE [LARGE SCALE GENOMIC DNA]</scope>
    <source>
        <strain evidence="2 3">JCM 11445</strain>
    </source>
</reference>
<dbReference type="InterPro" id="IPR010428">
    <property type="entry name" value="Zincin_1"/>
</dbReference>
<dbReference type="CDD" id="cd12952">
    <property type="entry name" value="MMP_ACEL2062"/>
    <property type="match status" value="1"/>
</dbReference>
<proteinExistence type="predicted"/>
<comment type="caution">
    <text evidence="2">The sequence shown here is derived from an EMBL/GenBank/DDBJ whole genome shotgun (WGS) entry which is preliminary data.</text>
</comment>
<name>A0ABN2JGP8_9ACTN</name>
<gene>
    <name evidence="2" type="ORF">GCM10009576_061690</name>
</gene>
<dbReference type="Gene3D" id="3.30.2010.20">
    <property type="match status" value="1"/>
</dbReference>